<name>A0ABN0MRA7_9CHLA</name>
<protein>
    <recommendedName>
        <fullName evidence="3">Virulence plasmid protein pGP4-D</fullName>
    </recommendedName>
</protein>
<organism evidence="1 2">
    <name type="scientific">Chlamydia avium</name>
    <dbReference type="NCBI Taxonomy" id="1457141"/>
    <lineage>
        <taxon>Bacteria</taxon>
        <taxon>Pseudomonadati</taxon>
        <taxon>Chlamydiota</taxon>
        <taxon>Chlamydiia</taxon>
        <taxon>Chlamydiales</taxon>
        <taxon>Chlamydiaceae</taxon>
        <taxon>Chlamydia/Chlamydophila group</taxon>
        <taxon>Chlamydia</taxon>
    </lineage>
</organism>
<dbReference type="Proteomes" id="UP000014821">
    <property type="component" value="Unassembled WGS sequence"/>
</dbReference>
<proteinExistence type="predicted"/>
<reference evidence="1" key="1">
    <citation type="submission" date="2013-04" db="EMBL/GenBank/DDBJ databases">
        <title>Genome sequence of Chlamydia psittaci 10_881_SC42.</title>
        <authorList>
            <person name="Huot-Creasy H."/>
            <person name="McCracken C.L."/>
            <person name="Humphries M."/>
            <person name="Sachse K."/>
            <person name="Laroucau K."/>
            <person name="Bavoil P."/>
            <person name="Myers G.S."/>
        </authorList>
    </citation>
    <scope>NUCLEOTIDE SEQUENCE [LARGE SCALE GENOMIC DNA]</scope>
    <source>
        <strain evidence="1">10_881_SC42</strain>
    </source>
</reference>
<sequence length="102" mass="11967">MNNKQNMTNDFIKIVKDVEKNFPELDLKMKVHREKITFMNSPIELYNKSISVILDLLNQIQTSLNLFPDSPIVEQLENNNLKLKKALIMLILSRKDMFSKSE</sequence>
<comment type="caution">
    <text evidence="1">The sequence shown here is derived from an EMBL/GenBank/DDBJ whole genome shotgun (WGS) entry which is preliminary data.</text>
</comment>
<evidence type="ECO:0000313" key="1">
    <source>
        <dbReference type="EMBL" id="EPP37940.1"/>
    </source>
</evidence>
<keyword evidence="2" id="KW-1185">Reference proteome</keyword>
<evidence type="ECO:0000313" key="2">
    <source>
        <dbReference type="Proteomes" id="UP000014821"/>
    </source>
</evidence>
<gene>
    <name evidence="1" type="ORF">CP10881SC42_1019</name>
</gene>
<accession>A0ABN0MRA7</accession>
<dbReference type="RefSeq" id="WP_020359358.1">
    <property type="nucleotide sequence ID" value="NZ_KE360591.1"/>
</dbReference>
<dbReference type="EMBL" id="ATND01000013">
    <property type="protein sequence ID" value="EPP37940.1"/>
    <property type="molecule type" value="Genomic_DNA"/>
</dbReference>
<evidence type="ECO:0008006" key="3">
    <source>
        <dbReference type="Google" id="ProtNLM"/>
    </source>
</evidence>